<evidence type="ECO:0000259" key="2">
    <source>
        <dbReference type="Pfam" id="PF03372"/>
    </source>
</evidence>
<evidence type="ECO:0000256" key="1">
    <source>
        <dbReference type="SAM" id="SignalP"/>
    </source>
</evidence>
<protein>
    <submittedName>
        <fullName evidence="3">EEP domain-containing protein</fullName>
    </submittedName>
</protein>
<evidence type="ECO:0000313" key="3">
    <source>
        <dbReference type="EMBL" id="PLW84059.1"/>
    </source>
</evidence>
<dbReference type="RefSeq" id="WP_101519696.1">
    <property type="nucleotide sequence ID" value="NZ_PKLZ01000001.1"/>
</dbReference>
<dbReference type="Gene3D" id="3.60.10.10">
    <property type="entry name" value="Endonuclease/exonuclease/phosphatase"/>
    <property type="match status" value="1"/>
</dbReference>
<dbReference type="EMBL" id="PKLZ01000001">
    <property type="protein sequence ID" value="PLW84059.1"/>
    <property type="molecule type" value="Genomic_DNA"/>
</dbReference>
<reference evidence="4" key="1">
    <citation type="submission" date="2017-11" db="EMBL/GenBank/DDBJ databases">
        <title>The draft genome sequence of Chromatocurvus sp. F02.</title>
        <authorList>
            <person name="Du Z.-J."/>
            <person name="Chang Y.-Q."/>
        </authorList>
    </citation>
    <scope>NUCLEOTIDE SEQUENCE [LARGE SCALE GENOMIC DNA]</scope>
    <source>
        <strain evidence="4">F02</strain>
    </source>
</reference>
<dbReference type="InterPro" id="IPR036691">
    <property type="entry name" value="Endo/exonu/phosph_ase_sf"/>
</dbReference>
<name>A0A2N5Y6S2_9GAMM</name>
<organism evidence="3 4">
    <name type="scientific">Kineobactrum sediminis</name>
    <dbReference type="NCBI Taxonomy" id="1905677"/>
    <lineage>
        <taxon>Bacteria</taxon>
        <taxon>Pseudomonadati</taxon>
        <taxon>Pseudomonadota</taxon>
        <taxon>Gammaproteobacteria</taxon>
        <taxon>Cellvibrionales</taxon>
        <taxon>Halieaceae</taxon>
        <taxon>Kineobactrum</taxon>
    </lineage>
</organism>
<dbReference type="Proteomes" id="UP000234845">
    <property type="component" value="Unassembled WGS sequence"/>
</dbReference>
<dbReference type="SUPFAM" id="SSF56219">
    <property type="entry name" value="DNase I-like"/>
    <property type="match status" value="1"/>
</dbReference>
<feature type="signal peptide" evidence="1">
    <location>
        <begin position="1"/>
        <end position="30"/>
    </location>
</feature>
<dbReference type="OrthoDB" id="9793162at2"/>
<dbReference type="AlphaFoldDB" id="A0A2N5Y6S2"/>
<evidence type="ECO:0000313" key="4">
    <source>
        <dbReference type="Proteomes" id="UP000234845"/>
    </source>
</evidence>
<dbReference type="NCBIfam" id="NF003842">
    <property type="entry name" value="PRK05421.1-4"/>
    <property type="match status" value="1"/>
</dbReference>
<feature type="domain" description="Endonuclease/exonuclease/phosphatase" evidence="2">
    <location>
        <begin position="65"/>
        <end position="270"/>
    </location>
</feature>
<keyword evidence="4" id="KW-1185">Reference proteome</keyword>
<keyword evidence="1" id="KW-0732">Signal</keyword>
<accession>A0A2N5Y6S2</accession>
<feature type="chain" id="PRO_5014924501" evidence="1">
    <location>
        <begin position="31"/>
        <end position="280"/>
    </location>
</feature>
<gene>
    <name evidence="3" type="ORF">CWI75_01540</name>
</gene>
<dbReference type="InterPro" id="IPR005135">
    <property type="entry name" value="Endo/exonuclease/phosphatase"/>
</dbReference>
<sequence>MFPITALLFRGARITAAAAAFALFCTTAQADITSLQECAAGLGNNSLANSTGTLKPPLGPELQIISWNIQKAGNRDWAQDLRQLAQGVELAFIQEAASDAAIPEVLPEAAHHSFAPGYRRGQTITGVMTLSSSKASLECDLESREPWLGTPKAMAITEYPLAGREERLLAINIHAVNFTFGLEDYRQQLDMLSVLIRQHRGPVLIAGDLNTWREGRVAAVADFMHEHGLRAVAFSPDLRSTVFGQALDHILTRGLEANSANAVPVRSSDHNPLLVSLKIS</sequence>
<proteinExistence type="predicted"/>
<comment type="caution">
    <text evidence="3">The sequence shown here is derived from an EMBL/GenBank/DDBJ whole genome shotgun (WGS) entry which is preliminary data.</text>
</comment>
<dbReference type="GO" id="GO:0003824">
    <property type="term" value="F:catalytic activity"/>
    <property type="evidence" value="ECO:0007669"/>
    <property type="project" value="InterPro"/>
</dbReference>
<dbReference type="Pfam" id="PF03372">
    <property type="entry name" value="Exo_endo_phos"/>
    <property type="match status" value="1"/>
</dbReference>
<dbReference type="NCBIfam" id="NF003840">
    <property type="entry name" value="PRK05421.1-2"/>
    <property type="match status" value="1"/>
</dbReference>